<dbReference type="RefSeq" id="WP_219051403.1">
    <property type="nucleotide sequence ID" value="NZ_JAHWDP010000001.1"/>
</dbReference>
<dbReference type="Pfam" id="PF14109">
    <property type="entry name" value="GldH_lipo"/>
    <property type="match status" value="1"/>
</dbReference>
<dbReference type="AlphaFoldDB" id="A0A9X1FMK3"/>
<dbReference type="NCBIfam" id="TIGR03511">
    <property type="entry name" value="GldH_lipo"/>
    <property type="match status" value="1"/>
</dbReference>
<dbReference type="PROSITE" id="PS51257">
    <property type="entry name" value="PROKAR_LIPOPROTEIN"/>
    <property type="match status" value="1"/>
</dbReference>
<keyword evidence="1" id="KW-0449">Lipoprotein</keyword>
<protein>
    <submittedName>
        <fullName evidence="1">Gliding motility lipoprotein GldH</fullName>
    </submittedName>
</protein>
<keyword evidence="2" id="KW-1185">Reference proteome</keyword>
<evidence type="ECO:0000313" key="2">
    <source>
        <dbReference type="Proteomes" id="UP001138686"/>
    </source>
</evidence>
<dbReference type="InterPro" id="IPR020018">
    <property type="entry name" value="Motility-assoc_lipoprot_GldH"/>
</dbReference>
<organism evidence="1 2">
    <name type="scientific">Halomarinibacterium sedimenti</name>
    <dbReference type="NCBI Taxonomy" id="2857106"/>
    <lineage>
        <taxon>Bacteria</taxon>
        <taxon>Pseudomonadati</taxon>
        <taxon>Bacteroidota</taxon>
        <taxon>Flavobacteriia</taxon>
        <taxon>Flavobacteriales</taxon>
        <taxon>Flavobacteriaceae</taxon>
        <taxon>Halomarinibacterium</taxon>
    </lineage>
</organism>
<sequence length="160" mass="18053">MRSIFWTLLVVITFIACDGKTVVSEMKTLPGHWGQQDIIEFTIPQLDSLKKYNMFLHVRNTNDYPFNNIFIIASINFPHGKVVTDTLEYRMAESDGTWLGTGVGSIKESKLWYKENISFFEEGSYVLRVSQAVRNNGNVGGVSQLSGITDVGYSIEEVTE</sequence>
<reference evidence="1" key="1">
    <citation type="submission" date="2021-07" db="EMBL/GenBank/DDBJ databases">
        <title>Aureisphaera sp. CAU 1614 isolated from sea sediment.</title>
        <authorList>
            <person name="Kim W."/>
        </authorList>
    </citation>
    <scope>NUCLEOTIDE SEQUENCE</scope>
    <source>
        <strain evidence="1">CAU 1614</strain>
    </source>
</reference>
<evidence type="ECO:0000313" key="1">
    <source>
        <dbReference type="EMBL" id="MBW2937192.1"/>
    </source>
</evidence>
<dbReference type="Proteomes" id="UP001138686">
    <property type="component" value="Unassembled WGS sequence"/>
</dbReference>
<name>A0A9X1FMK3_9FLAO</name>
<comment type="caution">
    <text evidence="1">The sequence shown here is derived from an EMBL/GenBank/DDBJ whole genome shotgun (WGS) entry which is preliminary data.</text>
</comment>
<gene>
    <name evidence="1" type="ORF">KXJ69_03690</name>
</gene>
<dbReference type="EMBL" id="JAHWDP010000001">
    <property type="protein sequence ID" value="MBW2937192.1"/>
    <property type="molecule type" value="Genomic_DNA"/>
</dbReference>
<accession>A0A9X1FMK3</accession>
<proteinExistence type="predicted"/>